<dbReference type="PANTHER" id="PTHR43284:SF1">
    <property type="entry name" value="ASPARAGINE SYNTHETASE"/>
    <property type="match status" value="1"/>
</dbReference>
<sequence length="596" mass="68658">MSDFLYSSKIKKLGQLTGLIHDIYQDDPPETTEFHGNWGSLAVSRNLYNGFQPFENNEHLVVVIGGPVLTYQNNDFLTGDKSNVGSLSLYERFNSENFKWDEDLSGPFTVLIVDKLNSKIQCITDLMLSIPVYKYVDKDLIALGTHIDALAKSCGQRDEIDKVSLTDFILNGVITFPYTAYKKLRQCYPAAIHEFDPNSKPVSELAPELYWEPMEKIDYKNIDEAARDLRKAVSVYISRVTEGMDKVASFLSGGEDSRVVAGMLPNHLKKEAFVFLDYMNREGKIAQKISKAYDLQLNIMFRKPGYYLNILPEASDLVGSGQQYLNAHTLGFHKECKLAEYDAVFGGFIANALLKGYDSRKNKLQKKLSAIYEFITVEEGHSKPVQSDFFKKNVLLEIDRRRSEFLSYLRKFRNNSLHEWFHNWPRSMGQANPGYLVNRRLFRIYEPFLSNEVIKLAAGTPMPWKLNRRLFHKAMRPYLKPAKWVPHGKGWLPYLSWWSNIPIRIFISACRRTGRLTGLITGYHGSWGERSRLLDSLNTEKILSSFGFEMNALEYVIQEPADIDKLTRKQQFNLLQTLYLLNRKTGEKKEVFFHAD</sequence>
<dbReference type="RefSeq" id="WP_210513308.1">
    <property type="nucleotide sequence ID" value="NZ_JAFIDN010000015.1"/>
</dbReference>
<evidence type="ECO:0000313" key="5">
    <source>
        <dbReference type="EMBL" id="MBP3193850.1"/>
    </source>
</evidence>
<comment type="pathway">
    <text evidence="1">Amino-acid biosynthesis; L-asparagine biosynthesis; L-asparagine from L-aspartate (L-Gln route): step 1/1.</text>
</comment>
<dbReference type="EC" id="6.3.5.4" evidence="2"/>
<feature type="domain" description="Asparagine synthetase" evidence="4">
    <location>
        <begin position="243"/>
        <end position="479"/>
    </location>
</feature>
<comment type="catalytic activity">
    <reaction evidence="3">
        <text>L-aspartate + L-glutamine + ATP + H2O = L-asparagine + L-glutamate + AMP + diphosphate + H(+)</text>
        <dbReference type="Rhea" id="RHEA:12228"/>
        <dbReference type="ChEBI" id="CHEBI:15377"/>
        <dbReference type="ChEBI" id="CHEBI:15378"/>
        <dbReference type="ChEBI" id="CHEBI:29985"/>
        <dbReference type="ChEBI" id="CHEBI:29991"/>
        <dbReference type="ChEBI" id="CHEBI:30616"/>
        <dbReference type="ChEBI" id="CHEBI:33019"/>
        <dbReference type="ChEBI" id="CHEBI:58048"/>
        <dbReference type="ChEBI" id="CHEBI:58359"/>
        <dbReference type="ChEBI" id="CHEBI:456215"/>
        <dbReference type="EC" id="6.3.5.4"/>
    </reaction>
</comment>
<reference evidence="5" key="1">
    <citation type="submission" date="2021-02" db="EMBL/GenBank/DDBJ databases">
        <title>Natronogracilivirga saccharolytica gen. nov. sp. nov. a new anaerobic, haloalkiliphilic carbohydrate-fermenting bacterium from soda lake and proposing of Cyclonatronumiaceae fam. nov. in the phylum Balneolaeota.</title>
        <authorList>
            <person name="Zhilina T.N."/>
            <person name="Sorokin D.Y."/>
            <person name="Zavarzina D.G."/>
            <person name="Toshchakov S.V."/>
            <person name="Kublanov I.V."/>
        </authorList>
    </citation>
    <scope>NUCLEOTIDE SEQUENCE</scope>
    <source>
        <strain evidence="5">Z-1702</strain>
    </source>
</reference>
<evidence type="ECO:0000313" key="6">
    <source>
        <dbReference type="Proteomes" id="UP000673975"/>
    </source>
</evidence>
<organism evidence="5 6">
    <name type="scientific">Natronogracilivirga saccharolytica</name>
    <dbReference type="NCBI Taxonomy" id="2812953"/>
    <lineage>
        <taxon>Bacteria</taxon>
        <taxon>Pseudomonadati</taxon>
        <taxon>Balneolota</taxon>
        <taxon>Balneolia</taxon>
        <taxon>Balneolales</taxon>
        <taxon>Cyclonatronaceae</taxon>
        <taxon>Natronogracilivirga</taxon>
    </lineage>
</organism>
<evidence type="ECO:0000256" key="3">
    <source>
        <dbReference type="ARBA" id="ARBA00048741"/>
    </source>
</evidence>
<dbReference type="SUPFAM" id="SSF56235">
    <property type="entry name" value="N-terminal nucleophile aminohydrolases (Ntn hydrolases)"/>
    <property type="match status" value="1"/>
</dbReference>
<dbReference type="GO" id="GO:0006529">
    <property type="term" value="P:asparagine biosynthetic process"/>
    <property type="evidence" value="ECO:0007669"/>
    <property type="project" value="InterPro"/>
</dbReference>
<dbReference type="Gene3D" id="3.40.50.620">
    <property type="entry name" value="HUPs"/>
    <property type="match status" value="1"/>
</dbReference>
<evidence type="ECO:0000256" key="1">
    <source>
        <dbReference type="ARBA" id="ARBA00005187"/>
    </source>
</evidence>
<accession>A0A8J7UVV7</accession>
<protein>
    <recommendedName>
        <fullName evidence="2">asparagine synthase (glutamine-hydrolyzing)</fullName>
        <ecNumber evidence="2">6.3.5.4</ecNumber>
    </recommendedName>
</protein>
<dbReference type="InterPro" id="IPR001962">
    <property type="entry name" value="Asn_synthase"/>
</dbReference>
<dbReference type="InterPro" id="IPR051786">
    <property type="entry name" value="ASN_synthetase/amidase"/>
</dbReference>
<dbReference type="InterPro" id="IPR014729">
    <property type="entry name" value="Rossmann-like_a/b/a_fold"/>
</dbReference>
<dbReference type="SUPFAM" id="SSF52402">
    <property type="entry name" value="Adenine nucleotide alpha hydrolases-like"/>
    <property type="match status" value="1"/>
</dbReference>
<comment type="caution">
    <text evidence="5">The sequence shown here is derived from an EMBL/GenBank/DDBJ whole genome shotgun (WGS) entry which is preliminary data.</text>
</comment>
<dbReference type="Proteomes" id="UP000673975">
    <property type="component" value="Unassembled WGS sequence"/>
</dbReference>
<dbReference type="PANTHER" id="PTHR43284">
    <property type="entry name" value="ASPARAGINE SYNTHETASE (GLUTAMINE-HYDROLYZING)"/>
    <property type="match status" value="1"/>
</dbReference>
<name>A0A8J7UVV7_9BACT</name>
<dbReference type="AlphaFoldDB" id="A0A8J7UVV7"/>
<keyword evidence="6" id="KW-1185">Reference proteome</keyword>
<evidence type="ECO:0000259" key="4">
    <source>
        <dbReference type="Pfam" id="PF00733"/>
    </source>
</evidence>
<gene>
    <name evidence="5" type="ORF">NATSA_14325</name>
</gene>
<dbReference type="Pfam" id="PF00733">
    <property type="entry name" value="Asn_synthase"/>
    <property type="match status" value="1"/>
</dbReference>
<proteinExistence type="predicted"/>
<dbReference type="EMBL" id="JAFIDN010000015">
    <property type="protein sequence ID" value="MBP3193850.1"/>
    <property type="molecule type" value="Genomic_DNA"/>
</dbReference>
<dbReference type="InterPro" id="IPR029055">
    <property type="entry name" value="Ntn_hydrolases_N"/>
</dbReference>
<evidence type="ECO:0000256" key="2">
    <source>
        <dbReference type="ARBA" id="ARBA00012737"/>
    </source>
</evidence>
<dbReference type="GO" id="GO:0004066">
    <property type="term" value="F:asparagine synthase (glutamine-hydrolyzing) activity"/>
    <property type="evidence" value="ECO:0007669"/>
    <property type="project" value="UniProtKB-EC"/>
</dbReference>